<evidence type="ECO:0000256" key="6">
    <source>
        <dbReference type="ARBA" id="ARBA00023125"/>
    </source>
</evidence>
<dbReference type="Pfam" id="PF00072">
    <property type="entry name" value="Response_reg"/>
    <property type="match status" value="1"/>
</dbReference>
<dbReference type="InterPro" id="IPR001789">
    <property type="entry name" value="Sig_transdc_resp-reg_receiver"/>
</dbReference>
<dbReference type="InterPro" id="IPR011006">
    <property type="entry name" value="CheY-like_superfamily"/>
</dbReference>
<feature type="region of interest" description="Disordered" evidence="10">
    <location>
        <begin position="253"/>
        <end position="272"/>
    </location>
</feature>
<keyword evidence="7" id="KW-0804">Transcription</keyword>
<name>Q2J7U7_FRACC</name>
<evidence type="ECO:0000256" key="7">
    <source>
        <dbReference type="ARBA" id="ARBA00023163"/>
    </source>
</evidence>
<dbReference type="InterPro" id="IPR039420">
    <property type="entry name" value="WalR-like"/>
</dbReference>
<keyword evidence="5" id="KW-0805">Transcription regulation</keyword>
<protein>
    <submittedName>
        <fullName evidence="13">Two component transcriptional regulator, winged helix family</fullName>
    </submittedName>
</protein>
<evidence type="ECO:0000256" key="1">
    <source>
        <dbReference type="ARBA" id="ARBA00004496"/>
    </source>
</evidence>
<dbReference type="PANTHER" id="PTHR48111">
    <property type="entry name" value="REGULATOR OF RPOS"/>
    <property type="match status" value="1"/>
</dbReference>
<dbReference type="GO" id="GO:0045893">
    <property type="term" value="P:positive regulation of DNA-templated transcription"/>
    <property type="evidence" value="ECO:0007669"/>
    <property type="project" value="UniProtKB-ARBA"/>
</dbReference>
<dbReference type="SMART" id="SM00862">
    <property type="entry name" value="Trans_reg_C"/>
    <property type="match status" value="1"/>
</dbReference>
<feature type="region of interest" description="Disordered" evidence="10">
    <location>
        <begin position="166"/>
        <end position="200"/>
    </location>
</feature>
<keyword evidence="2" id="KW-0963">Cytoplasm</keyword>
<evidence type="ECO:0000313" key="14">
    <source>
        <dbReference type="Proteomes" id="UP000001937"/>
    </source>
</evidence>
<organism evidence="13 14">
    <name type="scientific">Frankia casuarinae (strain DSM 45818 / CECT 9043 / HFP020203 / CcI3)</name>
    <dbReference type="NCBI Taxonomy" id="106370"/>
    <lineage>
        <taxon>Bacteria</taxon>
        <taxon>Bacillati</taxon>
        <taxon>Actinomycetota</taxon>
        <taxon>Actinomycetes</taxon>
        <taxon>Frankiales</taxon>
        <taxon>Frankiaceae</taxon>
        <taxon>Frankia</taxon>
    </lineage>
</organism>
<evidence type="ECO:0000313" key="13">
    <source>
        <dbReference type="EMBL" id="ABD12645.1"/>
    </source>
</evidence>
<dbReference type="EMBL" id="CP000249">
    <property type="protein sequence ID" value="ABD12645.1"/>
    <property type="molecule type" value="Genomic_DNA"/>
</dbReference>
<dbReference type="InterPro" id="IPR001867">
    <property type="entry name" value="OmpR/PhoB-type_DNA-bd"/>
</dbReference>
<dbReference type="eggNOG" id="COG0745">
    <property type="taxonomic scope" value="Bacteria"/>
</dbReference>
<dbReference type="PROSITE" id="PS51755">
    <property type="entry name" value="OMPR_PHOB"/>
    <property type="match status" value="1"/>
</dbReference>
<dbReference type="InterPro" id="IPR016032">
    <property type="entry name" value="Sig_transdc_resp-reg_C-effctor"/>
</dbReference>
<dbReference type="SUPFAM" id="SSF52172">
    <property type="entry name" value="CheY-like"/>
    <property type="match status" value="1"/>
</dbReference>
<dbReference type="STRING" id="106370.Francci3_3288"/>
<evidence type="ECO:0000256" key="5">
    <source>
        <dbReference type="ARBA" id="ARBA00023015"/>
    </source>
</evidence>
<dbReference type="AlphaFoldDB" id="Q2J7U7"/>
<dbReference type="GO" id="GO:0032993">
    <property type="term" value="C:protein-DNA complex"/>
    <property type="evidence" value="ECO:0007669"/>
    <property type="project" value="TreeGrafter"/>
</dbReference>
<evidence type="ECO:0000256" key="2">
    <source>
        <dbReference type="ARBA" id="ARBA00022490"/>
    </source>
</evidence>
<evidence type="ECO:0000256" key="8">
    <source>
        <dbReference type="PROSITE-ProRule" id="PRU00169"/>
    </source>
</evidence>
<dbReference type="KEGG" id="fra:Francci3_3288"/>
<dbReference type="GO" id="GO:0000156">
    <property type="term" value="F:phosphorelay response regulator activity"/>
    <property type="evidence" value="ECO:0007669"/>
    <property type="project" value="TreeGrafter"/>
</dbReference>
<dbReference type="Proteomes" id="UP000001937">
    <property type="component" value="Chromosome"/>
</dbReference>
<feature type="domain" description="Response regulatory" evidence="11">
    <location>
        <begin position="25"/>
        <end position="138"/>
    </location>
</feature>
<dbReference type="Gene3D" id="6.10.250.690">
    <property type="match status" value="1"/>
</dbReference>
<keyword evidence="14" id="KW-1185">Reference proteome</keyword>
<feature type="DNA-binding region" description="OmpR/PhoB-type" evidence="9">
    <location>
        <begin position="167"/>
        <end position="272"/>
    </location>
</feature>
<dbReference type="PhylomeDB" id="Q2J7U7"/>
<keyword evidence="3 8" id="KW-0597">Phosphoprotein</keyword>
<dbReference type="InterPro" id="IPR036388">
    <property type="entry name" value="WH-like_DNA-bd_sf"/>
</dbReference>
<reference evidence="13 14" key="1">
    <citation type="journal article" date="2007" name="Genome Res.">
        <title>Genome characteristics of facultatively symbiotic Frankia sp. strains reflect host range and host plant biogeography.</title>
        <authorList>
            <person name="Normand P."/>
            <person name="Lapierre P."/>
            <person name="Tisa L.S."/>
            <person name="Gogarten J.P."/>
            <person name="Alloisio N."/>
            <person name="Bagnarol E."/>
            <person name="Bassi C.A."/>
            <person name="Berry A.M."/>
            <person name="Bickhart D.M."/>
            <person name="Choisne N."/>
            <person name="Couloux A."/>
            <person name="Cournoyer B."/>
            <person name="Cruveiller S."/>
            <person name="Daubin V."/>
            <person name="Demange N."/>
            <person name="Francino M.P."/>
            <person name="Goltsman E."/>
            <person name="Huang Y."/>
            <person name="Kopp O.R."/>
            <person name="Labarre L."/>
            <person name="Lapidus A."/>
            <person name="Lavire C."/>
            <person name="Marechal J."/>
            <person name="Martinez M."/>
            <person name="Mastronunzio J.E."/>
            <person name="Mullin B.C."/>
            <person name="Niemann J."/>
            <person name="Pujic P."/>
            <person name="Rawnsley T."/>
            <person name="Rouy Z."/>
            <person name="Schenowitz C."/>
            <person name="Sellstedt A."/>
            <person name="Tavares F."/>
            <person name="Tomkins J.P."/>
            <person name="Vallenet D."/>
            <person name="Valverde C."/>
            <person name="Wall L.G."/>
            <person name="Wang Y."/>
            <person name="Medigue C."/>
            <person name="Benson D.R."/>
        </authorList>
    </citation>
    <scope>NUCLEOTIDE SEQUENCE [LARGE SCALE GENOMIC DNA]</scope>
    <source>
        <strain evidence="14">DSM 45818 / CECT 9043 / CcI3</strain>
    </source>
</reference>
<dbReference type="CDD" id="cd00383">
    <property type="entry name" value="trans_reg_C"/>
    <property type="match status" value="1"/>
</dbReference>
<gene>
    <name evidence="13" type="ordered locus">Francci3_3288</name>
</gene>
<dbReference type="CDD" id="cd17620">
    <property type="entry name" value="REC_OmpR_KdpE-like"/>
    <property type="match status" value="1"/>
</dbReference>
<dbReference type="SUPFAM" id="SSF46894">
    <property type="entry name" value="C-terminal effector domain of the bipartite response regulators"/>
    <property type="match status" value="1"/>
</dbReference>
<proteinExistence type="predicted"/>
<dbReference type="GO" id="GO:0042802">
    <property type="term" value="F:identical protein binding"/>
    <property type="evidence" value="ECO:0007669"/>
    <property type="project" value="UniProtKB-ARBA"/>
</dbReference>
<sequence length="272" mass="29392">MRDDARLGGAAGPEVAGGDGADMTRLLFVEDEPQLLRAMRITLRARGFEVRTALDGRHALSEAASCPPDLVILDLGLPDMDGVEVIQGLRAWTGVPIIVLSGRASGHDKVAALDAGADDYVTKPFSIDELLARVRAVTRRATSAESVTVVDLGRYRIDLGEKRISSRDSADADADADAGSGHEDPSATGGEDKPDGPRLTPTEWRLLEALVRHPGKLVSHQQLISQVWGPGVADDSSSLRLYINKLRRKLEPDPTRPRYLTTEPGLGYRYQP</sequence>
<dbReference type="HOGENOM" id="CLU_000445_30_8_11"/>
<dbReference type="Gene3D" id="1.10.10.10">
    <property type="entry name" value="Winged helix-like DNA-binding domain superfamily/Winged helix DNA-binding domain"/>
    <property type="match status" value="1"/>
</dbReference>
<accession>Q2J7U7</accession>
<keyword evidence="4" id="KW-0902">Two-component regulatory system</keyword>
<evidence type="ECO:0000256" key="4">
    <source>
        <dbReference type="ARBA" id="ARBA00023012"/>
    </source>
</evidence>
<dbReference type="PROSITE" id="PS50110">
    <property type="entry name" value="RESPONSE_REGULATORY"/>
    <property type="match status" value="1"/>
</dbReference>
<keyword evidence="6 9" id="KW-0238">DNA-binding</keyword>
<dbReference type="SMART" id="SM00448">
    <property type="entry name" value="REC"/>
    <property type="match status" value="1"/>
</dbReference>
<feature type="modified residue" description="4-aspartylphosphate" evidence="8">
    <location>
        <position position="74"/>
    </location>
</feature>
<comment type="subcellular location">
    <subcellularLocation>
        <location evidence="1">Cytoplasm</location>
    </subcellularLocation>
</comment>
<evidence type="ECO:0000256" key="3">
    <source>
        <dbReference type="ARBA" id="ARBA00022553"/>
    </source>
</evidence>
<dbReference type="Gene3D" id="3.40.50.2300">
    <property type="match status" value="1"/>
</dbReference>
<feature type="compositionally biased region" description="Basic and acidic residues" evidence="10">
    <location>
        <begin position="180"/>
        <end position="196"/>
    </location>
</feature>
<evidence type="ECO:0000256" key="9">
    <source>
        <dbReference type="PROSITE-ProRule" id="PRU01091"/>
    </source>
</evidence>
<dbReference type="Pfam" id="PF00486">
    <property type="entry name" value="Trans_reg_C"/>
    <property type="match status" value="1"/>
</dbReference>
<evidence type="ECO:0000256" key="10">
    <source>
        <dbReference type="SAM" id="MobiDB-lite"/>
    </source>
</evidence>
<dbReference type="FunFam" id="3.40.50.2300:FF:000021">
    <property type="entry name" value="Two-component system response regulator KdpE"/>
    <property type="match status" value="1"/>
</dbReference>
<dbReference type="GO" id="GO:0005829">
    <property type="term" value="C:cytosol"/>
    <property type="evidence" value="ECO:0007669"/>
    <property type="project" value="TreeGrafter"/>
</dbReference>
<evidence type="ECO:0000259" key="11">
    <source>
        <dbReference type="PROSITE" id="PS50110"/>
    </source>
</evidence>
<feature type="domain" description="OmpR/PhoB-type" evidence="12">
    <location>
        <begin position="167"/>
        <end position="272"/>
    </location>
</feature>
<dbReference type="GO" id="GO:0000987">
    <property type="term" value="F:cis-regulatory region sequence-specific DNA binding"/>
    <property type="evidence" value="ECO:0007669"/>
    <property type="project" value="UniProtKB-ARBA"/>
</dbReference>
<evidence type="ECO:0000259" key="12">
    <source>
        <dbReference type="PROSITE" id="PS51755"/>
    </source>
</evidence>
<dbReference type="PANTHER" id="PTHR48111:SF50">
    <property type="entry name" value="KDP OPERON TRANSCRIPTIONAL REGULATORY PROTEIN KDPE"/>
    <property type="match status" value="1"/>
</dbReference>